<sequence length="191" mass="21245">MHNDPIEENLPWITPWFTKADPVGLKLNEYEKAILAKMAAGWHSTNKIALFDSLGESFGRKLVGNVMDKIVAANIRPEWEAVGKAQPANTIDDLIRLLWEPLPSQGFELSVEKTSSGVQIHCTHCPHADLGKSINGSEWLYHLVCSGDPHAAAGFNPAIGFKRTQTLMEGYPCCNHFYYLKENSNDQGKSH</sequence>
<protein>
    <recommendedName>
        <fullName evidence="3">L-2-amino-thiazoline-4-carboxylic acid hydrolase</fullName>
    </recommendedName>
</protein>
<evidence type="ECO:0000313" key="1">
    <source>
        <dbReference type="EMBL" id="KPL73332.1"/>
    </source>
</evidence>
<keyword evidence="2" id="KW-1185">Reference proteome</keyword>
<dbReference type="EMBL" id="LGCK01000006">
    <property type="protein sequence ID" value="KPL73332.1"/>
    <property type="molecule type" value="Genomic_DNA"/>
</dbReference>
<dbReference type="InterPro" id="IPR026002">
    <property type="entry name" value="ATC_hydrolase-like"/>
</dbReference>
<proteinExistence type="predicted"/>
<dbReference type="OrthoDB" id="1495276at2"/>
<dbReference type="AlphaFoldDB" id="A0A0P6XDU5"/>
<gene>
    <name evidence="1" type="ORF">ADM99_03710</name>
</gene>
<dbReference type="STRING" id="229920.ADM99_03710"/>
<reference evidence="1 2" key="1">
    <citation type="submission" date="2015-07" db="EMBL/GenBank/DDBJ databases">
        <title>Genome sequence of Leptolinea tardivitalis DSM 16556.</title>
        <authorList>
            <person name="Hemp J."/>
            <person name="Ward L.M."/>
            <person name="Pace L.A."/>
            <person name="Fischer W.W."/>
        </authorList>
    </citation>
    <scope>NUCLEOTIDE SEQUENCE [LARGE SCALE GENOMIC DNA]</scope>
    <source>
        <strain evidence="1 2">YMTK-2</strain>
    </source>
</reference>
<comment type="caution">
    <text evidence="1">The sequence shown here is derived from an EMBL/GenBank/DDBJ whole genome shotgun (WGS) entry which is preliminary data.</text>
</comment>
<evidence type="ECO:0008006" key="3">
    <source>
        <dbReference type="Google" id="ProtNLM"/>
    </source>
</evidence>
<dbReference type="RefSeq" id="WP_062421747.1">
    <property type="nucleotide sequence ID" value="NZ_BBYA01000009.1"/>
</dbReference>
<organism evidence="1 2">
    <name type="scientific">Leptolinea tardivitalis</name>
    <dbReference type="NCBI Taxonomy" id="229920"/>
    <lineage>
        <taxon>Bacteria</taxon>
        <taxon>Bacillati</taxon>
        <taxon>Chloroflexota</taxon>
        <taxon>Anaerolineae</taxon>
        <taxon>Anaerolineales</taxon>
        <taxon>Anaerolineaceae</taxon>
        <taxon>Leptolinea</taxon>
    </lineage>
</organism>
<name>A0A0P6XDU5_9CHLR</name>
<evidence type="ECO:0000313" key="2">
    <source>
        <dbReference type="Proteomes" id="UP000050430"/>
    </source>
</evidence>
<dbReference type="Pfam" id="PF14196">
    <property type="entry name" value="ATC_hydrolase"/>
    <property type="match status" value="1"/>
</dbReference>
<dbReference type="Proteomes" id="UP000050430">
    <property type="component" value="Unassembled WGS sequence"/>
</dbReference>
<accession>A0A0P6XDU5</accession>